<sequence length="201" mass="22789">MDSSTTFPHRPNSPVDLTDRASEDSSCKKLQSIAHYIRIYEFFTEQAKNTIKVLFENGFTDPNDPELQRQYHDVEYYTQRHHKAVTQNTLNSNTPQQRAPYITPTTATTQTTAQEIITPIPTQLPCNNSNKTECLNLITQTLQLTILALTQLVQQISYINISDPTPPPTAISKNKSSNISKSKIKKAILALFNDYIDEEDD</sequence>
<keyword evidence="3" id="KW-1185">Reference proteome</keyword>
<gene>
    <name evidence="2" type="ORF">TNIN_196361</name>
</gene>
<dbReference type="EMBL" id="BMAV01010432">
    <property type="protein sequence ID" value="GFY55521.1"/>
    <property type="molecule type" value="Genomic_DNA"/>
</dbReference>
<reference evidence="2" key="1">
    <citation type="submission" date="2020-08" db="EMBL/GenBank/DDBJ databases">
        <title>Multicomponent nature underlies the extraordinary mechanical properties of spider dragline silk.</title>
        <authorList>
            <person name="Kono N."/>
            <person name="Nakamura H."/>
            <person name="Mori M."/>
            <person name="Yoshida Y."/>
            <person name="Ohtoshi R."/>
            <person name="Malay A.D."/>
            <person name="Moran D.A.P."/>
            <person name="Tomita M."/>
            <person name="Numata K."/>
            <person name="Arakawa K."/>
        </authorList>
    </citation>
    <scope>NUCLEOTIDE SEQUENCE</scope>
</reference>
<accession>A0A8X6XLU2</accession>
<dbReference type="AlphaFoldDB" id="A0A8X6XLU2"/>
<dbReference type="Proteomes" id="UP000886998">
    <property type="component" value="Unassembled WGS sequence"/>
</dbReference>
<comment type="caution">
    <text evidence="2">The sequence shown here is derived from an EMBL/GenBank/DDBJ whole genome shotgun (WGS) entry which is preliminary data.</text>
</comment>
<evidence type="ECO:0000313" key="2">
    <source>
        <dbReference type="EMBL" id="GFY55521.1"/>
    </source>
</evidence>
<name>A0A8X6XLU2_9ARAC</name>
<proteinExistence type="predicted"/>
<protein>
    <submittedName>
        <fullName evidence="2">Uncharacterized protein</fullName>
    </submittedName>
</protein>
<feature type="region of interest" description="Disordered" evidence="1">
    <location>
        <begin position="1"/>
        <end position="23"/>
    </location>
</feature>
<organism evidence="2 3">
    <name type="scientific">Trichonephila inaurata madagascariensis</name>
    <dbReference type="NCBI Taxonomy" id="2747483"/>
    <lineage>
        <taxon>Eukaryota</taxon>
        <taxon>Metazoa</taxon>
        <taxon>Ecdysozoa</taxon>
        <taxon>Arthropoda</taxon>
        <taxon>Chelicerata</taxon>
        <taxon>Arachnida</taxon>
        <taxon>Araneae</taxon>
        <taxon>Araneomorphae</taxon>
        <taxon>Entelegynae</taxon>
        <taxon>Araneoidea</taxon>
        <taxon>Nephilidae</taxon>
        <taxon>Trichonephila</taxon>
        <taxon>Trichonephila inaurata</taxon>
    </lineage>
</organism>
<evidence type="ECO:0000256" key="1">
    <source>
        <dbReference type="SAM" id="MobiDB-lite"/>
    </source>
</evidence>
<evidence type="ECO:0000313" key="3">
    <source>
        <dbReference type="Proteomes" id="UP000886998"/>
    </source>
</evidence>